<evidence type="ECO:0000313" key="1">
    <source>
        <dbReference type="EMBL" id="SPZ92124.1"/>
    </source>
</evidence>
<dbReference type="RefSeq" id="WP_112375708.1">
    <property type="nucleotide sequence ID" value="NZ_CP069793.1"/>
</dbReference>
<gene>
    <name evidence="1" type="ORF">NCTC11343_04178</name>
</gene>
<dbReference type="GeneID" id="97182064"/>
<evidence type="ECO:0000313" key="2">
    <source>
        <dbReference type="Proteomes" id="UP000251241"/>
    </source>
</evidence>
<evidence type="ECO:0008006" key="3">
    <source>
        <dbReference type="Google" id="ProtNLM"/>
    </source>
</evidence>
<accession>A0A2X2JEH5</accession>
<sequence length="223" mass="25566">MKYYLITLIIFCFDFLYGQGYVTIISDTKHLAIVNENGAVRLASESAHNSMLKQINQNVEDINLNLSSLVIVQQVIHRSLTEVNNALKSGRSVLQVSSLIAEIVKQSNSLIEISKEEPWLLLVAEGTARHLKERGIILATEVFDFVLREGKNVLMDYEKRDFLLRKIIIELKVMRALLFSMERSVYWTKINGLLKTLNPFKNFVNKDIQKANEILRNYGAVKH</sequence>
<dbReference type="EMBL" id="UAUU01000011">
    <property type="protein sequence ID" value="SPZ92124.1"/>
    <property type="molecule type" value="Genomic_DNA"/>
</dbReference>
<protein>
    <recommendedName>
        <fullName evidence="3">Plasmid transfer protein</fullName>
    </recommendedName>
</protein>
<name>A0A2X2JEH5_SPHMU</name>
<proteinExistence type="predicted"/>
<organism evidence="1 2">
    <name type="scientific">Sphingobacterium multivorum</name>
    <dbReference type="NCBI Taxonomy" id="28454"/>
    <lineage>
        <taxon>Bacteria</taxon>
        <taxon>Pseudomonadati</taxon>
        <taxon>Bacteroidota</taxon>
        <taxon>Sphingobacteriia</taxon>
        <taxon>Sphingobacteriales</taxon>
        <taxon>Sphingobacteriaceae</taxon>
        <taxon>Sphingobacterium</taxon>
    </lineage>
</organism>
<dbReference type="AlphaFoldDB" id="A0A2X2JEH5"/>
<reference evidence="1 2" key="1">
    <citation type="submission" date="2018-06" db="EMBL/GenBank/DDBJ databases">
        <authorList>
            <consortium name="Pathogen Informatics"/>
            <person name="Doyle S."/>
        </authorList>
    </citation>
    <scope>NUCLEOTIDE SEQUENCE [LARGE SCALE GENOMIC DNA]</scope>
    <source>
        <strain evidence="1 2">NCTC11343</strain>
    </source>
</reference>
<dbReference type="Proteomes" id="UP000251241">
    <property type="component" value="Unassembled WGS sequence"/>
</dbReference>